<organism evidence="2 3">
    <name type="scientific">Planotetraspora kaengkrachanensis</name>
    <dbReference type="NCBI Taxonomy" id="575193"/>
    <lineage>
        <taxon>Bacteria</taxon>
        <taxon>Bacillati</taxon>
        <taxon>Actinomycetota</taxon>
        <taxon>Actinomycetes</taxon>
        <taxon>Streptosporangiales</taxon>
        <taxon>Streptosporangiaceae</taxon>
        <taxon>Planotetraspora</taxon>
    </lineage>
</organism>
<evidence type="ECO:0000313" key="3">
    <source>
        <dbReference type="Proteomes" id="UP000630097"/>
    </source>
</evidence>
<dbReference type="Proteomes" id="UP000630097">
    <property type="component" value="Unassembled WGS sequence"/>
</dbReference>
<feature type="region of interest" description="Disordered" evidence="1">
    <location>
        <begin position="1"/>
        <end position="180"/>
    </location>
</feature>
<evidence type="ECO:0000256" key="1">
    <source>
        <dbReference type="SAM" id="MobiDB-lite"/>
    </source>
</evidence>
<feature type="compositionally biased region" description="Low complexity" evidence="1">
    <location>
        <begin position="255"/>
        <end position="295"/>
    </location>
</feature>
<feature type="compositionally biased region" description="Basic and acidic residues" evidence="1">
    <location>
        <begin position="84"/>
        <end position="129"/>
    </location>
</feature>
<dbReference type="AlphaFoldDB" id="A0A8J3V6P7"/>
<name>A0A8J3V6P7_9ACTN</name>
<reference evidence="2 3" key="1">
    <citation type="submission" date="2021-01" db="EMBL/GenBank/DDBJ databases">
        <title>Whole genome shotgun sequence of Planotetraspora kaengkrachanensis NBRC 104272.</title>
        <authorList>
            <person name="Komaki H."/>
            <person name="Tamura T."/>
        </authorList>
    </citation>
    <scope>NUCLEOTIDE SEQUENCE [LARGE SCALE GENOMIC DNA]</scope>
    <source>
        <strain evidence="2 3">NBRC 104272</strain>
    </source>
</reference>
<feature type="compositionally biased region" description="Acidic residues" evidence="1">
    <location>
        <begin position="130"/>
        <end position="140"/>
    </location>
</feature>
<feature type="compositionally biased region" description="Acidic residues" evidence="1">
    <location>
        <begin position="318"/>
        <end position="327"/>
    </location>
</feature>
<dbReference type="EMBL" id="BONV01000018">
    <property type="protein sequence ID" value="GIG81221.1"/>
    <property type="molecule type" value="Genomic_DNA"/>
</dbReference>
<protein>
    <submittedName>
        <fullName evidence="2">Uncharacterized protein</fullName>
    </submittedName>
</protein>
<accession>A0A8J3V6P7</accession>
<evidence type="ECO:0000313" key="2">
    <source>
        <dbReference type="EMBL" id="GIG81221.1"/>
    </source>
</evidence>
<feature type="compositionally biased region" description="Basic and acidic residues" evidence="1">
    <location>
        <begin position="59"/>
        <end position="76"/>
    </location>
</feature>
<dbReference type="RefSeq" id="WP_203884588.1">
    <property type="nucleotide sequence ID" value="NZ_BAABHH010000017.1"/>
</dbReference>
<feature type="compositionally biased region" description="Acidic residues" evidence="1">
    <location>
        <begin position="1"/>
        <end position="10"/>
    </location>
</feature>
<keyword evidence="3" id="KW-1185">Reference proteome</keyword>
<gene>
    <name evidence="2" type="ORF">Pka01_43480</name>
</gene>
<sequence>MVDPGSDDSMDQNGSFVRPYVSRSGPHGADGEQFWSEDLEDAADRRSPEDGGGDLLSNEWRRKADRERVGGEDAAAHDALGSGELHDEWGERGRGEAGGDWDGRDHSRDGDWDGRDDSRGDWDARRDATDEWEATGEWDAADMRGDDPEGRRRYDDGGAEPSGFLGSGWRDGARPGEVPESGRKSVLLRAGVVAAVVVGAIWALAAWVGQPSATPCPSGGCEAKPAATAKATVVPVDDPATTEEADPGDVLTPVSTATPKSTPRTTASPSATVTKAPASHTPTATPTATHAATPAAPKPTPTPKPTRTTATPTPTPPGDDDDDDDDGGLFGWLF</sequence>
<feature type="compositionally biased region" description="Basic and acidic residues" evidence="1">
    <location>
        <begin position="141"/>
        <end position="156"/>
    </location>
</feature>
<feature type="region of interest" description="Disordered" evidence="1">
    <location>
        <begin position="239"/>
        <end position="334"/>
    </location>
</feature>
<comment type="caution">
    <text evidence="2">The sequence shown here is derived from an EMBL/GenBank/DDBJ whole genome shotgun (WGS) entry which is preliminary data.</text>
</comment>
<proteinExistence type="predicted"/>